<feature type="transmembrane region" description="Helical" evidence="7">
    <location>
        <begin position="246"/>
        <end position="270"/>
    </location>
</feature>
<dbReference type="InterPro" id="IPR003838">
    <property type="entry name" value="ABC3_permease_C"/>
</dbReference>
<evidence type="ECO:0000313" key="11">
    <source>
        <dbReference type="Proteomes" id="UP000309673"/>
    </source>
</evidence>
<evidence type="ECO:0000256" key="7">
    <source>
        <dbReference type="SAM" id="Phobius"/>
    </source>
</evidence>
<keyword evidence="5 7" id="KW-0472">Membrane</keyword>
<feature type="transmembrane region" description="Helical" evidence="7">
    <location>
        <begin position="777"/>
        <end position="799"/>
    </location>
</feature>
<evidence type="ECO:0000313" key="10">
    <source>
        <dbReference type="EMBL" id="TJY38929.1"/>
    </source>
</evidence>
<reference evidence="10 11" key="1">
    <citation type="submission" date="2019-04" db="EMBL/GenBank/DDBJ databases">
        <title>Cohnella sp. nov., isolated from soil.</title>
        <authorList>
            <person name="Kim W."/>
        </authorList>
    </citation>
    <scope>NUCLEOTIDE SEQUENCE [LARGE SCALE GENOMIC DNA]</scope>
    <source>
        <strain evidence="10 11">CAU 1483</strain>
    </source>
</reference>
<dbReference type="Pfam" id="PF02687">
    <property type="entry name" value="FtsX"/>
    <property type="match status" value="2"/>
</dbReference>
<evidence type="ECO:0000256" key="1">
    <source>
        <dbReference type="ARBA" id="ARBA00004651"/>
    </source>
</evidence>
<feature type="transmembrane region" description="Helical" evidence="7">
    <location>
        <begin position="345"/>
        <end position="367"/>
    </location>
</feature>
<feature type="transmembrane region" description="Helical" evidence="7">
    <location>
        <begin position="811"/>
        <end position="832"/>
    </location>
</feature>
<dbReference type="InterPro" id="IPR025857">
    <property type="entry name" value="MacB_PCD"/>
</dbReference>
<accession>A0A4V5LRE2</accession>
<feature type="domain" description="MacB-like periplasmic core" evidence="9">
    <location>
        <begin position="19"/>
        <end position="217"/>
    </location>
</feature>
<dbReference type="OrthoDB" id="9793166at2"/>
<keyword evidence="3 7" id="KW-0812">Transmembrane</keyword>
<evidence type="ECO:0000256" key="3">
    <source>
        <dbReference type="ARBA" id="ARBA00022692"/>
    </source>
</evidence>
<feature type="transmembrane region" description="Helical" evidence="7">
    <location>
        <begin position="723"/>
        <end position="744"/>
    </location>
</feature>
<dbReference type="EMBL" id="SUPK01000011">
    <property type="protein sequence ID" value="TJY38929.1"/>
    <property type="molecule type" value="Genomic_DNA"/>
</dbReference>
<dbReference type="Proteomes" id="UP000309673">
    <property type="component" value="Unassembled WGS sequence"/>
</dbReference>
<comment type="caution">
    <text evidence="10">The sequence shown here is derived from an EMBL/GenBank/DDBJ whole genome shotgun (WGS) entry which is preliminary data.</text>
</comment>
<dbReference type="RefSeq" id="WP_136779472.1">
    <property type="nucleotide sequence ID" value="NZ_SUPK01000011.1"/>
</dbReference>
<evidence type="ECO:0000256" key="2">
    <source>
        <dbReference type="ARBA" id="ARBA00022475"/>
    </source>
</evidence>
<dbReference type="GO" id="GO:0022857">
    <property type="term" value="F:transmembrane transporter activity"/>
    <property type="evidence" value="ECO:0007669"/>
    <property type="project" value="TreeGrafter"/>
</dbReference>
<gene>
    <name evidence="10" type="ORF">E5161_19045</name>
</gene>
<feature type="transmembrane region" description="Helical" evidence="7">
    <location>
        <begin position="302"/>
        <end position="325"/>
    </location>
</feature>
<feature type="transmembrane region" description="Helical" evidence="7">
    <location>
        <begin position="20"/>
        <end position="43"/>
    </location>
</feature>
<feature type="domain" description="ABC3 transporter permease C-terminal" evidence="8">
    <location>
        <begin position="728"/>
        <end position="843"/>
    </location>
</feature>
<dbReference type="PANTHER" id="PTHR30572">
    <property type="entry name" value="MEMBRANE COMPONENT OF TRANSPORTER-RELATED"/>
    <property type="match status" value="1"/>
</dbReference>
<evidence type="ECO:0000256" key="6">
    <source>
        <dbReference type="ARBA" id="ARBA00038076"/>
    </source>
</evidence>
<dbReference type="Pfam" id="PF12704">
    <property type="entry name" value="MacB_PCD"/>
    <property type="match status" value="1"/>
</dbReference>
<evidence type="ECO:0000256" key="4">
    <source>
        <dbReference type="ARBA" id="ARBA00022989"/>
    </source>
</evidence>
<organism evidence="10 11">
    <name type="scientific">Cohnella pontilimi</name>
    <dbReference type="NCBI Taxonomy" id="2564100"/>
    <lineage>
        <taxon>Bacteria</taxon>
        <taxon>Bacillati</taxon>
        <taxon>Bacillota</taxon>
        <taxon>Bacilli</taxon>
        <taxon>Bacillales</taxon>
        <taxon>Paenibacillaceae</taxon>
        <taxon>Cohnella</taxon>
    </lineage>
</organism>
<proteinExistence type="inferred from homology"/>
<dbReference type="PANTHER" id="PTHR30572:SF4">
    <property type="entry name" value="ABC TRANSPORTER PERMEASE YTRF"/>
    <property type="match status" value="1"/>
</dbReference>
<dbReference type="InterPro" id="IPR050250">
    <property type="entry name" value="Macrolide_Exporter_MacB"/>
</dbReference>
<evidence type="ECO:0000259" key="9">
    <source>
        <dbReference type="Pfam" id="PF12704"/>
    </source>
</evidence>
<name>A0A4V5LRE2_9BACL</name>
<evidence type="ECO:0000256" key="5">
    <source>
        <dbReference type="ARBA" id="ARBA00023136"/>
    </source>
</evidence>
<dbReference type="GO" id="GO:0005886">
    <property type="term" value="C:plasma membrane"/>
    <property type="evidence" value="ECO:0007669"/>
    <property type="project" value="UniProtKB-SubCell"/>
</dbReference>
<keyword evidence="2" id="KW-1003">Cell membrane</keyword>
<evidence type="ECO:0000259" key="8">
    <source>
        <dbReference type="Pfam" id="PF02687"/>
    </source>
</evidence>
<protein>
    <submittedName>
        <fullName evidence="10">ABC transporter permease</fullName>
    </submittedName>
</protein>
<feature type="domain" description="ABC3 transporter permease C-terminal" evidence="8">
    <location>
        <begin position="254"/>
        <end position="377"/>
    </location>
</feature>
<comment type="similarity">
    <text evidence="6">Belongs to the ABC-4 integral membrane protein family.</text>
</comment>
<keyword evidence="11" id="KW-1185">Reference proteome</keyword>
<feature type="transmembrane region" description="Helical" evidence="7">
    <location>
        <begin position="424"/>
        <end position="442"/>
    </location>
</feature>
<dbReference type="AlphaFoldDB" id="A0A4V5LRE2"/>
<keyword evidence="4 7" id="KW-1133">Transmembrane helix</keyword>
<comment type="subcellular location">
    <subcellularLocation>
        <location evidence="1">Cell membrane</location>
        <topology evidence="1">Multi-pass membrane protein</topology>
    </subcellularLocation>
</comment>
<sequence length="852" mass="93938">MRGYGVLAGRYLKQQRRRSLLTVLGIVLSVALISALLTMGQALKDNMLDQQIYEQGAYHFGYPKPEAKLYDKLKGHALVDKVAVVRMGSETQLDDVYKIYVYEVNKDAYELTPIHLSTGRLPESPDELAAEEWIVQRLPGKPKLGDQVTLNAADGKPHVYRLVGLLKNEQFTQMERSSRAYSLLPVSAPAPGAKSEYHDQLFVSLKSGADIGAHLDEFSKLGDPFSTNTRVLALMGQSPDSGLNRALMVIFGTLVGLVVLSTIAVIYNAFHISVLERIRQFGLLRTIGATPRQIRSLVFREATVLAGIGIPLGLALGWGALWLVLWLMIQGGFHILQMEQFQLTFHWWIMGLSVGVGIAAVYLAAWLPARKASRVSPVDAVKGAGSIVRESYRRARLPSPLRLLGIEGKMASTNIRRNRTKFRITTFSIVVSVTLFIVFHYFTQEAFKLTVDTTANNKIAFEIGGRIIAQEDTAQGGKAADFLNSETLDRITQLPGVEAVYGRYNTRVVSALVPDTMVNENFEQKMNIHFVDIQWNGEQRRAVSTYVQLYDDARLSKAASYLKSGTADAAKLDESDGVILIQTVKPYLRSDKKKQVFELTGYKVGDTLTLQMGDNPTDEKTARQVKILGILSESAFDRPYEQDALTVIVTKNMMQKLLDAPPLTGDPFGTALMGVQVALKDGADSEPVRIALEQITADIPGAQLVNIVDRQREQRQFAVQMQIFVYGFLAVIGLIGSLNIINTVQTNLLLRRREMGLLQAVGMTMGQIRRMATAEGAWFGVIGGFWGLLLGGGLSYFLYSQLTGIEGIPFVFPWGGALIACVFALGVGLLSVQGPLRKMAKANLIEELREDA</sequence>